<gene>
    <name evidence="4" type="ORF">SAMN05421677_102240</name>
</gene>
<name>A0A1H0G713_HALAD</name>
<dbReference type="SUPFAM" id="SSF56300">
    <property type="entry name" value="Metallo-dependent phosphatases"/>
    <property type="match status" value="1"/>
</dbReference>
<feature type="signal peptide" evidence="1">
    <location>
        <begin position="1"/>
        <end position="24"/>
    </location>
</feature>
<dbReference type="Pfam" id="PF09992">
    <property type="entry name" value="NAGPA"/>
    <property type="match status" value="1"/>
</dbReference>
<dbReference type="InterPro" id="IPR018711">
    <property type="entry name" value="NAGPA"/>
</dbReference>
<dbReference type="RefSeq" id="WP_089651010.1">
    <property type="nucleotide sequence ID" value="NZ_FNIZ01000002.1"/>
</dbReference>
<keyword evidence="1" id="KW-0732">Signal</keyword>
<dbReference type="Pfam" id="PF00149">
    <property type="entry name" value="Metallophos"/>
    <property type="match status" value="1"/>
</dbReference>
<evidence type="ECO:0000256" key="1">
    <source>
        <dbReference type="SAM" id="SignalP"/>
    </source>
</evidence>
<dbReference type="Gene3D" id="2.60.120.430">
    <property type="entry name" value="Galactose-binding lectin"/>
    <property type="match status" value="1"/>
</dbReference>
<feature type="domain" description="Calcineurin-like phosphoesterase" evidence="2">
    <location>
        <begin position="757"/>
        <end position="945"/>
    </location>
</feature>
<dbReference type="InterPro" id="IPR029052">
    <property type="entry name" value="Metallo-depent_PP-like"/>
</dbReference>
<keyword evidence="5" id="KW-1185">Reference proteome</keyword>
<reference evidence="5" key="1">
    <citation type="submission" date="2016-10" db="EMBL/GenBank/DDBJ databases">
        <authorList>
            <person name="Varghese N."/>
            <person name="Submissions S."/>
        </authorList>
    </citation>
    <scope>NUCLEOTIDE SEQUENCE [LARGE SCALE GENOMIC DNA]</scope>
    <source>
        <strain evidence="5">CGMCC 1.3703</strain>
    </source>
</reference>
<feature type="domain" description="Phosphodiester glycosidase" evidence="3">
    <location>
        <begin position="249"/>
        <end position="391"/>
    </location>
</feature>
<dbReference type="PANTHER" id="PTHR40446">
    <property type="entry name" value="N-ACETYLGLUCOSAMINE-1-PHOSPHODIESTER ALPHA-N-ACETYLGLUCOSAMINIDASE"/>
    <property type="match status" value="1"/>
</dbReference>
<dbReference type="STRING" id="240303.SAMN05421677_102240"/>
<dbReference type="GO" id="GO:0016787">
    <property type="term" value="F:hydrolase activity"/>
    <property type="evidence" value="ECO:0007669"/>
    <property type="project" value="InterPro"/>
</dbReference>
<dbReference type="PANTHER" id="PTHR40446:SF2">
    <property type="entry name" value="N-ACETYLGLUCOSAMINE-1-PHOSPHODIESTER ALPHA-N-ACETYLGLUCOSAMINIDASE"/>
    <property type="match status" value="1"/>
</dbReference>
<accession>A0A1H0G713</accession>
<sequence>MKYKPFLSTMLAATMLMPTTTVLANEQQSSDTPVTEATSSDSQKVLHPVIHEEKETTSIALGLTLTQIDRFDVAGWLRADVMKANLSENTLSTHLLTPGNVTDKAPISEQMEESGATAGVNGDFFDISNTNAPIGTMVQDGKLMKSGNGRTYASVSNDRIGSIAHALLKGEVKTDVGSWTLDGINQPTVYVNETVMYTSAWGEASRTHMMTGSDHYTEVLIRDQQVVEILSNQVYNQPLEKNETLIVGKGEQAFPLKELAVGDQVQVSYSTSPDYQDMKFAIGGSAQLLKDGEINTSDNGDRHPRTAVGFSEDGKEMILVTIDGRQTDSRGMTMLELAHFMKEQGAYNALNLDGGGSSTLVARELGKDNLNVFNSPSDGSERAVPNGIGIYSTASTGDLDGFNIETDSTRVFKGFSRVFQASGYDTAYAPIDIDQTDVKWQGGNAGSFDGNIFTAKHAGENQVRAKYRGDDTYKDIQVLGEPVELAIEPFQMGLEKGETTTFMVTGKDEEGYETHLEPRDVQLTYNQDQLKINPNKDGSFTIQALVDSGASIVKAEAGELSTNLGITIGLKTEMAETFDEKSNPWTVFKYPSSVGAELNYINNHLTDGNALRLDYDFTTTTRTRAAYMFPPDRRLEMNGDVKKIGVNVYGSEGNGHWLRARVKDSNNVYHTLNLDYSVDWDGWKYVEAELPNGVEYPVVLDRIYLVETDRNKQDKGSIIIDDIQAKVAQKLEMPEEEKTEDPLILDYGQLPEEDWQFAVISDMQLISANEDSKEIQNSEEVLQAINEQDVDFVLFNGDVVDFDTDEEYQFAKDLIEENLDKPYYVAPGNHEVYGSGNLDNFKEFFGPDHQVFDHKGTRFIQINTSKGGLRISNAEQWFTIKSALDEAEKDPTINNVFVYGHHPLEDPLPDAAHALSDQKEADLLEDWLTDYREDSGKPAMVMSAHASLVNLDRRDGIPYMITGPIGKGTYGAPDDGGFFNYAVMSIDPDYQPDHRLHHPSYQGLEKNPWIHADIRPILQDVTVDQTIYPLNETVEVELTGHQSAGWEFPLDYPATIRYEGSENLLISEEGTKNTDATAVFNREDQTITFLKEGKVSLTVKAGDYKETFEFAAE</sequence>
<organism evidence="4 5">
    <name type="scientific">Halobacillus aidingensis</name>
    <dbReference type="NCBI Taxonomy" id="240303"/>
    <lineage>
        <taxon>Bacteria</taxon>
        <taxon>Bacillati</taxon>
        <taxon>Bacillota</taxon>
        <taxon>Bacilli</taxon>
        <taxon>Bacillales</taxon>
        <taxon>Bacillaceae</taxon>
        <taxon>Halobacillus</taxon>
    </lineage>
</organism>
<dbReference type="InterPro" id="IPR004843">
    <property type="entry name" value="Calcineurin-like_PHP"/>
</dbReference>
<dbReference type="EMBL" id="FNIZ01000002">
    <property type="protein sequence ID" value="SDO02662.1"/>
    <property type="molecule type" value="Genomic_DNA"/>
</dbReference>
<evidence type="ECO:0000313" key="5">
    <source>
        <dbReference type="Proteomes" id="UP000198860"/>
    </source>
</evidence>
<dbReference type="Proteomes" id="UP000198860">
    <property type="component" value="Unassembled WGS sequence"/>
</dbReference>
<evidence type="ECO:0000259" key="2">
    <source>
        <dbReference type="Pfam" id="PF00149"/>
    </source>
</evidence>
<dbReference type="AlphaFoldDB" id="A0A1H0G713"/>
<feature type="chain" id="PRO_5011484411" evidence="1">
    <location>
        <begin position="25"/>
        <end position="1113"/>
    </location>
</feature>
<dbReference type="OrthoDB" id="9809781at2"/>
<evidence type="ECO:0000313" key="4">
    <source>
        <dbReference type="EMBL" id="SDO02662.1"/>
    </source>
</evidence>
<proteinExistence type="predicted"/>
<evidence type="ECO:0000259" key="3">
    <source>
        <dbReference type="Pfam" id="PF09992"/>
    </source>
</evidence>
<dbReference type="Gene3D" id="3.60.21.10">
    <property type="match status" value="1"/>
</dbReference>
<protein>
    <submittedName>
        <fullName evidence="4">Calcineurin-like phosphoesterase</fullName>
    </submittedName>
</protein>